<organism evidence="1 2">
    <name type="scientific">Petrolisthes manimaculis</name>
    <dbReference type="NCBI Taxonomy" id="1843537"/>
    <lineage>
        <taxon>Eukaryota</taxon>
        <taxon>Metazoa</taxon>
        <taxon>Ecdysozoa</taxon>
        <taxon>Arthropoda</taxon>
        <taxon>Crustacea</taxon>
        <taxon>Multicrustacea</taxon>
        <taxon>Malacostraca</taxon>
        <taxon>Eumalacostraca</taxon>
        <taxon>Eucarida</taxon>
        <taxon>Decapoda</taxon>
        <taxon>Pleocyemata</taxon>
        <taxon>Anomura</taxon>
        <taxon>Galatheoidea</taxon>
        <taxon>Porcellanidae</taxon>
        <taxon>Petrolisthes</taxon>
    </lineage>
</organism>
<dbReference type="AlphaFoldDB" id="A0AAE1NMN6"/>
<evidence type="ECO:0000313" key="2">
    <source>
        <dbReference type="Proteomes" id="UP001292094"/>
    </source>
</evidence>
<sequence>MPFFVKGNKAVLSMAQQRCSRWHSSGLLDGTAAAFSMAQQRPSRWHSSGLLDGTAAAFSMAQQRFSVASCPAFRGRVVY</sequence>
<accession>A0AAE1NMN6</accession>
<gene>
    <name evidence="1" type="ORF">Pmani_034924</name>
</gene>
<protein>
    <submittedName>
        <fullName evidence="1">Uncharacterized protein</fullName>
    </submittedName>
</protein>
<comment type="caution">
    <text evidence="1">The sequence shown here is derived from an EMBL/GenBank/DDBJ whole genome shotgun (WGS) entry which is preliminary data.</text>
</comment>
<dbReference type="EMBL" id="JAWZYT010004875">
    <property type="protein sequence ID" value="KAK4292298.1"/>
    <property type="molecule type" value="Genomic_DNA"/>
</dbReference>
<dbReference type="Proteomes" id="UP001292094">
    <property type="component" value="Unassembled WGS sequence"/>
</dbReference>
<keyword evidence="2" id="KW-1185">Reference proteome</keyword>
<proteinExistence type="predicted"/>
<name>A0AAE1NMN6_9EUCA</name>
<evidence type="ECO:0000313" key="1">
    <source>
        <dbReference type="EMBL" id="KAK4292298.1"/>
    </source>
</evidence>
<reference evidence="1" key="1">
    <citation type="submission" date="2023-11" db="EMBL/GenBank/DDBJ databases">
        <title>Genome assemblies of two species of porcelain crab, Petrolisthes cinctipes and Petrolisthes manimaculis (Anomura: Porcellanidae).</title>
        <authorList>
            <person name="Angst P."/>
        </authorList>
    </citation>
    <scope>NUCLEOTIDE SEQUENCE</scope>
    <source>
        <strain evidence="1">PB745_02</strain>
        <tissue evidence="1">Gill</tissue>
    </source>
</reference>